<dbReference type="PANTHER" id="PTHR33164">
    <property type="entry name" value="TRANSCRIPTIONAL REGULATOR, MARR FAMILY"/>
    <property type="match status" value="1"/>
</dbReference>
<dbReference type="AlphaFoldDB" id="K7ZBV1"/>
<dbReference type="InterPro" id="IPR011991">
    <property type="entry name" value="ArsR-like_HTH"/>
</dbReference>
<evidence type="ECO:0000259" key="1">
    <source>
        <dbReference type="PROSITE" id="PS50995"/>
    </source>
</evidence>
<dbReference type="SMART" id="SM00347">
    <property type="entry name" value="HTH_MARR"/>
    <property type="match status" value="1"/>
</dbReference>
<dbReference type="GO" id="GO:0006950">
    <property type="term" value="P:response to stress"/>
    <property type="evidence" value="ECO:0007669"/>
    <property type="project" value="TreeGrafter"/>
</dbReference>
<dbReference type="STRING" id="1069642.Bdt_2984"/>
<dbReference type="Pfam" id="PF01047">
    <property type="entry name" value="MarR"/>
    <property type="match status" value="1"/>
</dbReference>
<dbReference type="HOGENOM" id="CLU_083287_27_3_7"/>
<dbReference type="InterPro" id="IPR036390">
    <property type="entry name" value="WH_DNA-bd_sf"/>
</dbReference>
<proteinExistence type="predicted"/>
<feature type="domain" description="HTH marR-type" evidence="1">
    <location>
        <begin position="47"/>
        <end position="177"/>
    </location>
</feature>
<dbReference type="GO" id="GO:0003700">
    <property type="term" value="F:DNA-binding transcription factor activity"/>
    <property type="evidence" value="ECO:0007669"/>
    <property type="project" value="InterPro"/>
</dbReference>
<dbReference type="EMBL" id="CP002930">
    <property type="protein sequence ID" value="AFY02659.1"/>
    <property type="molecule type" value="Genomic_DNA"/>
</dbReference>
<protein>
    <submittedName>
        <fullName evidence="2">MarR family transcription regulator</fullName>
    </submittedName>
</protein>
<dbReference type="InterPro" id="IPR036388">
    <property type="entry name" value="WH-like_DNA-bd_sf"/>
</dbReference>
<organism evidence="2 3">
    <name type="scientific">Bdellovibrio bacteriovorus str. Tiberius</name>
    <dbReference type="NCBI Taxonomy" id="1069642"/>
    <lineage>
        <taxon>Bacteria</taxon>
        <taxon>Pseudomonadati</taxon>
        <taxon>Bdellovibrionota</taxon>
        <taxon>Bdellovibrionia</taxon>
        <taxon>Bdellovibrionales</taxon>
        <taxon>Pseudobdellovibrionaceae</taxon>
        <taxon>Bdellovibrio</taxon>
    </lineage>
</organism>
<name>K7ZBV1_BDEBC</name>
<dbReference type="PATRIC" id="fig|1069642.3.peg.2953"/>
<accession>K7ZBV1</accession>
<reference evidence="2 3" key="1">
    <citation type="journal article" date="2012" name="BMC Genomics">
        <title>Genome analysis of a simultaneously predatory and prey-independent, novel Bdellovibrio bacteriovorus from the River Tiber, supports in silico predictions of both ancient and recent lateral gene transfer from diverse bacteria.</title>
        <authorList>
            <person name="Hobley L."/>
            <person name="Lerner T.R."/>
            <person name="Williams L.E."/>
            <person name="Lambert C."/>
            <person name="Till R."/>
            <person name="Milner D.S."/>
            <person name="Basford S.M."/>
            <person name="Capeness M.J."/>
            <person name="Fenton A.K."/>
            <person name="Atterbury R.J."/>
            <person name="Harris M.A."/>
            <person name="Sockett R.E."/>
        </authorList>
    </citation>
    <scope>NUCLEOTIDE SEQUENCE [LARGE SCALE GENOMIC DNA]</scope>
    <source>
        <strain evidence="2 3">Tiberius</strain>
    </source>
</reference>
<dbReference type="PROSITE" id="PS50995">
    <property type="entry name" value="HTH_MARR_2"/>
    <property type="match status" value="1"/>
</dbReference>
<gene>
    <name evidence="2" type="ORF">Bdt_2984</name>
</gene>
<dbReference type="InterPro" id="IPR039422">
    <property type="entry name" value="MarR/SlyA-like"/>
</dbReference>
<dbReference type="Gene3D" id="1.10.10.10">
    <property type="entry name" value="Winged helix-like DNA-binding domain superfamily/Winged helix DNA-binding domain"/>
    <property type="match status" value="1"/>
</dbReference>
<dbReference type="InterPro" id="IPR000835">
    <property type="entry name" value="HTH_MarR-typ"/>
</dbReference>
<evidence type="ECO:0000313" key="3">
    <source>
        <dbReference type="Proteomes" id="UP000010074"/>
    </source>
</evidence>
<dbReference type="KEGG" id="bbat:Bdt_2984"/>
<dbReference type="SUPFAM" id="SSF46785">
    <property type="entry name" value="Winged helix' DNA-binding domain"/>
    <property type="match status" value="1"/>
</dbReference>
<dbReference type="PRINTS" id="PR00598">
    <property type="entry name" value="HTHMARR"/>
</dbReference>
<dbReference type="PANTHER" id="PTHR33164:SF43">
    <property type="entry name" value="HTH-TYPE TRANSCRIPTIONAL REPRESSOR YETL"/>
    <property type="match status" value="1"/>
</dbReference>
<sequence>MSRRFFLILEAFMAKLFIQDMPSREEVHTSLTTLPVSAEPDSMAVYSNLLFLKVASEIENSLDSLLSKYNLSSGRFMLLFMLRNAPAGLRPSELANQVGVTQATISGLINSLEKAELVVREGHQSDGRSFVIRLAPKGEQAIQDIFPQWYPRIVNFWNVVSNEEKDSLNGLMEKMIQNKSALTPR</sequence>
<dbReference type="CDD" id="cd00090">
    <property type="entry name" value="HTH_ARSR"/>
    <property type="match status" value="1"/>
</dbReference>
<dbReference type="Proteomes" id="UP000010074">
    <property type="component" value="Chromosome"/>
</dbReference>
<evidence type="ECO:0000313" key="2">
    <source>
        <dbReference type="EMBL" id="AFY02659.1"/>
    </source>
</evidence>